<comment type="caution">
    <text evidence="1">The sequence shown here is derived from an EMBL/GenBank/DDBJ whole genome shotgun (WGS) entry which is preliminary data.</text>
</comment>
<evidence type="ECO:0000313" key="1">
    <source>
        <dbReference type="EMBL" id="KAK0723467.1"/>
    </source>
</evidence>
<protein>
    <recommendedName>
        <fullName evidence="3">F-box domain-containing protein</fullName>
    </recommendedName>
</protein>
<name>A0AA40AWU0_9PEZI</name>
<evidence type="ECO:0008006" key="3">
    <source>
        <dbReference type="Google" id="ProtNLM"/>
    </source>
</evidence>
<dbReference type="EMBL" id="JAUIRO010000003">
    <property type="protein sequence ID" value="KAK0723467.1"/>
    <property type="molecule type" value="Genomic_DNA"/>
</dbReference>
<gene>
    <name evidence="1" type="ORF">B0T26DRAFT_675035</name>
</gene>
<dbReference type="GeneID" id="85323051"/>
<organism evidence="1 2">
    <name type="scientific">Lasiosphaeria miniovina</name>
    <dbReference type="NCBI Taxonomy" id="1954250"/>
    <lineage>
        <taxon>Eukaryota</taxon>
        <taxon>Fungi</taxon>
        <taxon>Dikarya</taxon>
        <taxon>Ascomycota</taxon>
        <taxon>Pezizomycotina</taxon>
        <taxon>Sordariomycetes</taxon>
        <taxon>Sordariomycetidae</taxon>
        <taxon>Sordariales</taxon>
        <taxon>Lasiosphaeriaceae</taxon>
        <taxon>Lasiosphaeria</taxon>
    </lineage>
</organism>
<dbReference type="AlphaFoldDB" id="A0AA40AWU0"/>
<reference evidence="1" key="1">
    <citation type="submission" date="2023-06" db="EMBL/GenBank/DDBJ databases">
        <title>Genome-scale phylogeny and comparative genomics of the fungal order Sordariales.</title>
        <authorList>
            <consortium name="Lawrence Berkeley National Laboratory"/>
            <person name="Hensen N."/>
            <person name="Bonometti L."/>
            <person name="Westerberg I."/>
            <person name="Brannstrom I.O."/>
            <person name="Guillou S."/>
            <person name="Cros-Aarteil S."/>
            <person name="Calhoun S."/>
            <person name="Haridas S."/>
            <person name="Kuo A."/>
            <person name="Mondo S."/>
            <person name="Pangilinan J."/>
            <person name="Riley R."/>
            <person name="LaButti K."/>
            <person name="Andreopoulos B."/>
            <person name="Lipzen A."/>
            <person name="Chen C."/>
            <person name="Yanf M."/>
            <person name="Daum C."/>
            <person name="Ng V."/>
            <person name="Clum A."/>
            <person name="Steindorff A."/>
            <person name="Ohm R."/>
            <person name="Martin F."/>
            <person name="Silar P."/>
            <person name="Natvig D."/>
            <person name="Lalanne C."/>
            <person name="Gautier V."/>
            <person name="Ament-velasquez S.L."/>
            <person name="Kruys A."/>
            <person name="Hutchinson M.I."/>
            <person name="Powell A.J."/>
            <person name="Barry K."/>
            <person name="Miller A.N."/>
            <person name="Grigoriev I.V."/>
            <person name="Debuchy R."/>
            <person name="Gladieux P."/>
            <person name="Thoren M.H."/>
            <person name="Johannesson H."/>
        </authorList>
    </citation>
    <scope>NUCLEOTIDE SEQUENCE</scope>
    <source>
        <strain evidence="1">SMH2392-1A</strain>
    </source>
</reference>
<sequence>MGISKLPTEMILAIMKYLPEESVKIDWRQYVYCDVREELIRWDWASGNGDSARCCNYHVRPRLFGTNMVTVRLVMNRYFYGGENGLPLSVLHRDSVDKDAGTGVQVRYSWRARIIDHDLFVHGTFTIKYPAGDHTALRRYMKRFKRDLLSDAESQDWGCDEKATSKVPDHCHQEVAQLGDLQDLSGQSRRCCIGELLLSCHTFDGKNGKILS</sequence>
<proteinExistence type="predicted"/>
<dbReference type="RefSeq" id="XP_060299391.1">
    <property type="nucleotide sequence ID" value="XM_060439781.1"/>
</dbReference>
<accession>A0AA40AWU0</accession>
<keyword evidence="2" id="KW-1185">Reference proteome</keyword>
<dbReference type="Proteomes" id="UP001172101">
    <property type="component" value="Unassembled WGS sequence"/>
</dbReference>
<evidence type="ECO:0000313" key="2">
    <source>
        <dbReference type="Proteomes" id="UP001172101"/>
    </source>
</evidence>